<reference evidence="4" key="2">
    <citation type="submission" date="2017-10" db="EMBL/GenBank/DDBJ databases">
        <title>Ladona fulva Genome sequencing and assembly.</title>
        <authorList>
            <person name="Murali S."/>
            <person name="Richards S."/>
            <person name="Bandaranaike D."/>
            <person name="Bellair M."/>
            <person name="Blankenburg K."/>
            <person name="Chao H."/>
            <person name="Dinh H."/>
            <person name="Doddapaneni H."/>
            <person name="Dugan-Rocha S."/>
            <person name="Elkadiri S."/>
            <person name="Gnanaolivu R."/>
            <person name="Hernandez B."/>
            <person name="Skinner E."/>
            <person name="Javaid M."/>
            <person name="Lee S."/>
            <person name="Li M."/>
            <person name="Ming W."/>
            <person name="Munidasa M."/>
            <person name="Muniz J."/>
            <person name="Nguyen L."/>
            <person name="Hughes D."/>
            <person name="Osuji N."/>
            <person name="Pu L.-L."/>
            <person name="Puazo M."/>
            <person name="Qu C."/>
            <person name="Quiroz J."/>
            <person name="Raj R."/>
            <person name="Weissenberger G."/>
            <person name="Xin Y."/>
            <person name="Zou X."/>
            <person name="Han Y."/>
            <person name="Worley K."/>
            <person name="Muzny D."/>
            <person name="Gibbs R."/>
        </authorList>
    </citation>
    <scope>NUCLEOTIDE SEQUENCE</scope>
    <source>
        <strain evidence="4">Sampled in the wild</strain>
    </source>
</reference>
<evidence type="ECO:0000256" key="3">
    <source>
        <dbReference type="SAM" id="MobiDB-lite"/>
    </source>
</evidence>
<comment type="caution">
    <text evidence="4">The sequence shown here is derived from an EMBL/GenBank/DDBJ whole genome shotgun (WGS) entry which is preliminary data.</text>
</comment>
<dbReference type="GO" id="GO:0003712">
    <property type="term" value="F:transcription coregulator activity"/>
    <property type="evidence" value="ECO:0007669"/>
    <property type="project" value="TreeGrafter"/>
</dbReference>
<feature type="compositionally biased region" description="Low complexity" evidence="3">
    <location>
        <begin position="35"/>
        <end position="57"/>
    </location>
</feature>
<evidence type="ECO:0000256" key="1">
    <source>
        <dbReference type="ARBA" id="ARBA00004123"/>
    </source>
</evidence>
<name>A0A8K0PB66_LADFU</name>
<sequence length="70" mass="7489">MKNVDRSTAQHREVTVNNVTVIITEFKPKLKKTVSDQSGQSSSTSSENGSQSESSVDARSADLGTDSRSS</sequence>
<dbReference type="AlphaFoldDB" id="A0A8K0PB66"/>
<dbReference type="GO" id="GO:0045893">
    <property type="term" value="P:positive regulation of DNA-templated transcription"/>
    <property type="evidence" value="ECO:0007669"/>
    <property type="project" value="InterPro"/>
</dbReference>
<dbReference type="PANTHER" id="PTHR12920">
    <property type="entry name" value="RYBP AND YAF2-RELATED"/>
    <property type="match status" value="1"/>
</dbReference>
<gene>
    <name evidence="4" type="ORF">J437_LFUL019463</name>
</gene>
<dbReference type="Pfam" id="PF17219">
    <property type="entry name" value="YAF2_RYBP"/>
    <property type="match status" value="1"/>
</dbReference>
<evidence type="ECO:0000313" key="5">
    <source>
        <dbReference type="Proteomes" id="UP000792457"/>
    </source>
</evidence>
<keyword evidence="5" id="KW-1185">Reference proteome</keyword>
<accession>A0A8K0PB66</accession>
<proteinExistence type="predicted"/>
<evidence type="ECO:0000313" key="4">
    <source>
        <dbReference type="EMBL" id="KAG8239857.1"/>
    </source>
</evidence>
<dbReference type="PANTHER" id="PTHR12920:SF4">
    <property type="entry name" value="GEO03726P1"/>
    <property type="match status" value="1"/>
</dbReference>
<dbReference type="InterPro" id="IPR039958">
    <property type="entry name" value="RYBP/YAF2"/>
</dbReference>
<reference evidence="4" key="1">
    <citation type="submission" date="2013-04" db="EMBL/GenBank/DDBJ databases">
        <authorList>
            <person name="Qu J."/>
            <person name="Murali S.C."/>
            <person name="Bandaranaike D."/>
            <person name="Bellair M."/>
            <person name="Blankenburg K."/>
            <person name="Chao H."/>
            <person name="Dinh H."/>
            <person name="Doddapaneni H."/>
            <person name="Downs B."/>
            <person name="Dugan-Rocha S."/>
            <person name="Elkadiri S."/>
            <person name="Gnanaolivu R.D."/>
            <person name="Hernandez B."/>
            <person name="Javaid M."/>
            <person name="Jayaseelan J.C."/>
            <person name="Lee S."/>
            <person name="Li M."/>
            <person name="Ming W."/>
            <person name="Munidasa M."/>
            <person name="Muniz J."/>
            <person name="Nguyen L."/>
            <person name="Ongeri F."/>
            <person name="Osuji N."/>
            <person name="Pu L.-L."/>
            <person name="Puazo M."/>
            <person name="Qu C."/>
            <person name="Quiroz J."/>
            <person name="Raj R."/>
            <person name="Weissenberger G."/>
            <person name="Xin Y."/>
            <person name="Zou X."/>
            <person name="Han Y."/>
            <person name="Richards S."/>
            <person name="Worley K."/>
            <person name="Muzny D."/>
            <person name="Gibbs R."/>
        </authorList>
    </citation>
    <scope>NUCLEOTIDE SEQUENCE</scope>
    <source>
        <strain evidence="4">Sampled in the wild</strain>
    </source>
</reference>
<evidence type="ECO:0000256" key="2">
    <source>
        <dbReference type="ARBA" id="ARBA00023242"/>
    </source>
</evidence>
<organism evidence="4 5">
    <name type="scientific">Ladona fulva</name>
    <name type="common">Scarce chaser dragonfly</name>
    <name type="synonym">Libellula fulva</name>
    <dbReference type="NCBI Taxonomy" id="123851"/>
    <lineage>
        <taxon>Eukaryota</taxon>
        <taxon>Metazoa</taxon>
        <taxon>Ecdysozoa</taxon>
        <taxon>Arthropoda</taxon>
        <taxon>Hexapoda</taxon>
        <taxon>Insecta</taxon>
        <taxon>Pterygota</taxon>
        <taxon>Palaeoptera</taxon>
        <taxon>Odonata</taxon>
        <taxon>Epiprocta</taxon>
        <taxon>Anisoptera</taxon>
        <taxon>Libelluloidea</taxon>
        <taxon>Libellulidae</taxon>
        <taxon>Ladona</taxon>
    </lineage>
</organism>
<keyword evidence="2" id="KW-0539">Nucleus</keyword>
<feature type="region of interest" description="Disordered" evidence="3">
    <location>
        <begin position="27"/>
        <end position="70"/>
    </location>
</feature>
<dbReference type="InterPro" id="IPR033774">
    <property type="entry name" value="YAF2_RYBP"/>
</dbReference>
<dbReference type="EMBL" id="KZ310098">
    <property type="protein sequence ID" value="KAG8239857.1"/>
    <property type="molecule type" value="Genomic_DNA"/>
</dbReference>
<dbReference type="GO" id="GO:0003677">
    <property type="term" value="F:DNA binding"/>
    <property type="evidence" value="ECO:0007669"/>
    <property type="project" value="TreeGrafter"/>
</dbReference>
<comment type="subcellular location">
    <subcellularLocation>
        <location evidence="1">Nucleus</location>
    </subcellularLocation>
</comment>
<dbReference type="Proteomes" id="UP000792457">
    <property type="component" value="Unassembled WGS sequence"/>
</dbReference>
<protein>
    <submittedName>
        <fullName evidence="4">Uncharacterized protein</fullName>
    </submittedName>
</protein>
<dbReference type="GO" id="GO:0005634">
    <property type="term" value="C:nucleus"/>
    <property type="evidence" value="ECO:0007669"/>
    <property type="project" value="UniProtKB-SubCell"/>
</dbReference>